<feature type="transmembrane region" description="Helical" evidence="5">
    <location>
        <begin position="182"/>
        <end position="202"/>
    </location>
</feature>
<comment type="subcellular location">
    <subcellularLocation>
        <location evidence="1">Membrane</location>
        <topology evidence="1">Multi-pass membrane protein</topology>
    </subcellularLocation>
</comment>
<dbReference type="PANTHER" id="PTHR31310:SF7">
    <property type="entry name" value="PA-PHOSPHATASE RELATED-FAMILY PROTEIN DDB_G0268928"/>
    <property type="match status" value="1"/>
</dbReference>
<name>A0ABY4QUR2_9ACTN</name>
<feature type="transmembrane region" description="Helical" evidence="5">
    <location>
        <begin position="232"/>
        <end position="253"/>
    </location>
</feature>
<feature type="transmembrane region" description="Helical" evidence="5">
    <location>
        <begin position="134"/>
        <end position="151"/>
    </location>
</feature>
<evidence type="ECO:0000313" key="8">
    <source>
        <dbReference type="Proteomes" id="UP001056336"/>
    </source>
</evidence>
<evidence type="ECO:0000256" key="1">
    <source>
        <dbReference type="ARBA" id="ARBA00004141"/>
    </source>
</evidence>
<dbReference type="Proteomes" id="UP001056336">
    <property type="component" value="Chromosome"/>
</dbReference>
<accession>A0ABY4QUR2</accession>
<feature type="transmembrane region" description="Helical" evidence="5">
    <location>
        <begin position="103"/>
        <end position="122"/>
    </location>
</feature>
<keyword evidence="3 5" id="KW-1133">Transmembrane helix</keyword>
<dbReference type="EMBL" id="CP097332">
    <property type="protein sequence ID" value="UQX86730.1"/>
    <property type="molecule type" value="Genomic_DNA"/>
</dbReference>
<proteinExistence type="predicted"/>
<feature type="transmembrane region" description="Helical" evidence="5">
    <location>
        <begin position="37"/>
        <end position="54"/>
    </location>
</feature>
<feature type="domain" description="Inositolphosphotransferase Aur1/Ipt1" evidence="6">
    <location>
        <begin position="71"/>
        <end position="247"/>
    </location>
</feature>
<dbReference type="InterPro" id="IPR026841">
    <property type="entry name" value="Aur1/Ipt1"/>
</dbReference>
<organism evidence="7 8">
    <name type="scientific">Jatrophihabitans telluris</name>
    <dbReference type="NCBI Taxonomy" id="2038343"/>
    <lineage>
        <taxon>Bacteria</taxon>
        <taxon>Bacillati</taxon>
        <taxon>Actinomycetota</taxon>
        <taxon>Actinomycetes</taxon>
        <taxon>Jatrophihabitantales</taxon>
        <taxon>Jatrophihabitantaceae</taxon>
        <taxon>Jatrophihabitans</taxon>
    </lineage>
</organism>
<keyword evidence="8" id="KW-1185">Reference proteome</keyword>
<dbReference type="Pfam" id="PF14378">
    <property type="entry name" value="PAP2_3"/>
    <property type="match status" value="1"/>
</dbReference>
<keyword evidence="4 5" id="KW-0472">Membrane</keyword>
<evidence type="ECO:0000256" key="2">
    <source>
        <dbReference type="ARBA" id="ARBA00022692"/>
    </source>
</evidence>
<reference evidence="7" key="2">
    <citation type="submission" date="2022-05" db="EMBL/GenBank/DDBJ databases">
        <authorList>
            <person name="Kim J.-S."/>
            <person name="Lee K."/>
            <person name="Suh M."/>
            <person name="Eom M."/>
            <person name="Kim J.-S."/>
            <person name="Kim D.-S."/>
            <person name="Ko S.-H."/>
            <person name="Shin Y."/>
            <person name="Lee J.-S."/>
        </authorList>
    </citation>
    <scope>NUCLEOTIDE SEQUENCE</scope>
    <source>
        <strain evidence="7">N237</strain>
    </source>
</reference>
<sequence length="297" mass="33024">MVNLQLDWQQSTVLTAALVLGGLAARRERRTAGAAPYLHESAIIAALYTLWQVAGSVTLFGTSGALARGRWIEHAQRDLLLPDERDLQRLILHHSLLAQLCNLYYASMHFGVLGIFLLWLFVRHRDRYAYYRNVLAVSTAICLLISFLPVAPPRLLPELGFVDVAAEYGQSVYDQSVITVDALAAMPSVHVLWAVLVGWAVVKVGHSRYRWIALAHPVVTVFVVVATGNHFWLDGIVAVLVLLATVAAGSALMRMDHRDARRSGVRHRSEGIRRLVEADVPRDEARRIKQTASDLIE</sequence>
<dbReference type="CDD" id="cd03386">
    <property type="entry name" value="PAP2_Aur1_like"/>
    <property type="match status" value="1"/>
</dbReference>
<evidence type="ECO:0000259" key="6">
    <source>
        <dbReference type="Pfam" id="PF14378"/>
    </source>
</evidence>
<protein>
    <submittedName>
        <fullName evidence="7">Phosphatase PAP2 family protein</fullName>
    </submittedName>
</protein>
<gene>
    <name evidence="7" type="ORF">M6D93_10445</name>
</gene>
<keyword evidence="2 5" id="KW-0812">Transmembrane</keyword>
<evidence type="ECO:0000256" key="5">
    <source>
        <dbReference type="SAM" id="Phobius"/>
    </source>
</evidence>
<evidence type="ECO:0000313" key="7">
    <source>
        <dbReference type="EMBL" id="UQX86730.1"/>
    </source>
</evidence>
<dbReference type="InterPro" id="IPR052185">
    <property type="entry name" value="IPC_Synthase-Related"/>
</dbReference>
<evidence type="ECO:0000256" key="4">
    <source>
        <dbReference type="ARBA" id="ARBA00023136"/>
    </source>
</evidence>
<dbReference type="PANTHER" id="PTHR31310">
    <property type="match status" value="1"/>
</dbReference>
<reference evidence="7" key="1">
    <citation type="journal article" date="2018" name="Int. J. Syst. Evol. Microbiol.">
        <title>Jatrophihabitans telluris sp. nov., isolated from sediment soil of lava forest wetlands and the emended description of the genus Jatrophihabitans.</title>
        <authorList>
            <person name="Lee K.C."/>
            <person name="Suh M.K."/>
            <person name="Eom M.K."/>
            <person name="Kim K.K."/>
            <person name="Kim J.S."/>
            <person name="Kim D.S."/>
            <person name="Ko S.H."/>
            <person name="Shin Y.K."/>
            <person name="Lee J.S."/>
        </authorList>
    </citation>
    <scope>NUCLEOTIDE SEQUENCE</scope>
    <source>
        <strain evidence="7">N237</strain>
    </source>
</reference>
<feature type="transmembrane region" description="Helical" evidence="5">
    <location>
        <begin position="209"/>
        <end position="226"/>
    </location>
</feature>
<evidence type="ECO:0000256" key="3">
    <source>
        <dbReference type="ARBA" id="ARBA00022989"/>
    </source>
</evidence>